<dbReference type="STRING" id="205917.A0A4Y9YWL9"/>
<reference evidence="3 4" key="1">
    <citation type="submission" date="2019-02" db="EMBL/GenBank/DDBJ databases">
        <title>Genome sequencing of the rare red list fungi Dentipellis fragilis.</title>
        <authorList>
            <person name="Buettner E."/>
            <person name="Kellner H."/>
        </authorList>
    </citation>
    <scope>NUCLEOTIDE SEQUENCE [LARGE SCALE GENOMIC DNA]</scope>
    <source>
        <strain evidence="3 4">DSM 105465</strain>
    </source>
</reference>
<evidence type="ECO:0000259" key="2">
    <source>
        <dbReference type="PROSITE" id="PS50097"/>
    </source>
</evidence>
<feature type="region of interest" description="Disordered" evidence="1">
    <location>
        <begin position="332"/>
        <end position="418"/>
    </location>
</feature>
<gene>
    <name evidence="3" type="ORF">EVG20_g4113</name>
</gene>
<protein>
    <recommendedName>
        <fullName evidence="2">BTB domain-containing protein</fullName>
    </recommendedName>
</protein>
<feature type="compositionally biased region" description="Basic and acidic residues" evidence="1">
    <location>
        <begin position="332"/>
        <end position="353"/>
    </location>
</feature>
<dbReference type="InterPro" id="IPR011333">
    <property type="entry name" value="SKP1/BTB/POZ_sf"/>
</dbReference>
<feature type="region of interest" description="Disordered" evidence="1">
    <location>
        <begin position="292"/>
        <end position="319"/>
    </location>
</feature>
<organism evidence="3 4">
    <name type="scientific">Dentipellis fragilis</name>
    <dbReference type="NCBI Taxonomy" id="205917"/>
    <lineage>
        <taxon>Eukaryota</taxon>
        <taxon>Fungi</taxon>
        <taxon>Dikarya</taxon>
        <taxon>Basidiomycota</taxon>
        <taxon>Agaricomycotina</taxon>
        <taxon>Agaricomycetes</taxon>
        <taxon>Russulales</taxon>
        <taxon>Hericiaceae</taxon>
        <taxon>Dentipellis</taxon>
    </lineage>
</organism>
<comment type="caution">
    <text evidence="3">The sequence shown here is derived from an EMBL/GenBank/DDBJ whole genome shotgun (WGS) entry which is preliminary data.</text>
</comment>
<evidence type="ECO:0000313" key="4">
    <source>
        <dbReference type="Proteomes" id="UP000298327"/>
    </source>
</evidence>
<dbReference type="Gene3D" id="3.30.710.10">
    <property type="entry name" value="Potassium Channel Kv1.1, Chain A"/>
    <property type="match status" value="1"/>
</dbReference>
<dbReference type="SMART" id="SM00225">
    <property type="entry name" value="BTB"/>
    <property type="match status" value="1"/>
</dbReference>
<keyword evidence="4" id="KW-1185">Reference proteome</keyword>
<evidence type="ECO:0000313" key="3">
    <source>
        <dbReference type="EMBL" id="TFY66976.1"/>
    </source>
</evidence>
<proteinExistence type="predicted"/>
<accession>A0A4Y9YWL9</accession>
<feature type="compositionally biased region" description="Polar residues" evidence="1">
    <location>
        <begin position="365"/>
        <end position="374"/>
    </location>
</feature>
<name>A0A4Y9YWL9_9AGAM</name>
<dbReference type="CDD" id="cd18186">
    <property type="entry name" value="BTB_POZ_ZBTB_KLHL-like"/>
    <property type="match status" value="1"/>
</dbReference>
<dbReference type="AlphaFoldDB" id="A0A4Y9YWL9"/>
<dbReference type="Pfam" id="PF00651">
    <property type="entry name" value="BTB"/>
    <property type="match status" value="1"/>
</dbReference>
<evidence type="ECO:0000256" key="1">
    <source>
        <dbReference type="SAM" id="MobiDB-lite"/>
    </source>
</evidence>
<dbReference type="SUPFAM" id="SSF54695">
    <property type="entry name" value="POZ domain"/>
    <property type="match status" value="1"/>
</dbReference>
<dbReference type="PROSITE" id="PS50097">
    <property type="entry name" value="BTB"/>
    <property type="match status" value="1"/>
</dbReference>
<dbReference type="Proteomes" id="UP000298327">
    <property type="component" value="Unassembled WGS sequence"/>
</dbReference>
<dbReference type="InterPro" id="IPR000210">
    <property type="entry name" value="BTB/POZ_dom"/>
</dbReference>
<dbReference type="OrthoDB" id="2367075at2759"/>
<dbReference type="EMBL" id="SEOQ01000204">
    <property type="protein sequence ID" value="TFY66976.1"/>
    <property type="molecule type" value="Genomic_DNA"/>
</dbReference>
<sequence length="418" mass="45900">MSASSLSFTDSEDFDIMSQTLNSSPRTPALVADGISSVEKATESPGAAPAPERKHAKFYFEDGNVTFLVQGVTYHVPKCFFRYHSSYFRTLFKSSPESEDPTKPIPLNNVTCSEFDALLSILYPTDFDECELKTVESWTAVLRLSTEWSFPSIRRLAINRLQPIASAVDQVALGRTYGIDAWMGPEYATLYNREKPLTREEGLRLGFDDTMLIMTVDGMVKAYLKTSVDQAAARVDDEIVVGRRAYEEAIKRKKIFEEAAAKKAVEDAIARKKANEEAAAKKAFEEAAAKKRAEEHSRKMEEVAAAKKRADEEAAARKEAEREAALKKWEDDYNRKEAEKAATKERADDDAAGKKRAGGPAMTIGISSSQTPSQAEAAMLRPPSITGNSVAHASAPGQLALPNPHMASKGFGRGGGRR</sequence>
<feature type="domain" description="BTB" evidence="2">
    <location>
        <begin position="63"/>
        <end position="131"/>
    </location>
</feature>